<organism evidence="1 2">
    <name type="scientific">Elysia crispata</name>
    <name type="common">lettuce slug</name>
    <dbReference type="NCBI Taxonomy" id="231223"/>
    <lineage>
        <taxon>Eukaryota</taxon>
        <taxon>Metazoa</taxon>
        <taxon>Spiralia</taxon>
        <taxon>Lophotrochozoa</taxon>
        <taxon>Mollusca</taxon>
        <taxon>Gastropoda</taxon>
        <taxon>Heterobranchia</taxon>
        <taxon>Euthyneura</taxon>
        <taxon>Panpulmonata</taxon>
        <taxon>Sacoglossa</taxon>
        <taxon>Placobranchoidea</taxon>
        <taxon>Plakobranchidae</taxon>
        <taxon>Elysia</taxon>
    </lineage>
</organism>
<reference evidence="1" key="1">
    <citation type="journal article" date="2023" name="G3 (Bethesda)">
        <title>A reference genome for the long-term kleptoplast-retaining sea slug Elysia crispata morphotype clarki.</title>
        <authorList>
            <person name="Eastman K.E."/>
            <person name="Pendleton A.L."/>
            <person name="Shaikh M.A."/>
            <person name="Suttiyut T."/>
            <person name="Ogas R."/>
            <person name="Tomko P."/>
            <person name="Gavelis G."/>
            <person name="Widhalm J.R."/>
            <person name="Wisecaver J.H."/>
        </authorList>
    </citation>
    <scope>NUCLEOTIDE SEQUENCE</scope>
    <source>
        <strain evidence="1">ECLA1</strain>
    </source>
</reference>
<sequence>MVDGICLPVLPGTIAGAVLPGSGVASLRDINIGIGHRRSAVSTGPFPSGHQSNPREAVAIFLRILGGKVTSLKSKHRKFLDKSAIITVSSDSHMAEYPLLGVYLVALLTAREVCSSHTCTELGEPNYRLADAQPYIIKLPSDTRI</sequence>
<dbReference type="AlphaFoldDB" id="A0AAE1DPB5"/>
<comment type="caution">
    <text evidence="1">The sequence shown here is derived from an EMBL/GenBank/DDBJ whole genome shotgun (WGS) entry which is preliminary data.</text>
</comment>
<proteinExistence type="predicted"/>
<dbReference type="Proteomes" id="UP001283361">
    <property type="component" value="Unassembled WGS sequence"/>
</dbReference>
<keyword evidence="2" id="KW-1185">Reference proteome</keyword>
<name>A0AAE1DPB5_9GAST</name>
<gene>
    <name evidence="1" type="ORF">RRG08_050302</name>
</gene>
<accession>A0AAE1DPB5</accession>
<evidence type="ECO:0000313" key="1">
    <source>
        <dbReference type="EMBL" id="KAK3777914.1"/>
    </source>
</evidence>
<evidence type="ECO:0000313" key="2">
    <source>
        <dbReference type="Proteomes" id="UP001283361"/>
    </source>
</evidence>
<dbReference type="EMBL" id="JAWDGP010003056">
    <property type="protein sequence ID" value="KAK3777914.1"/>
    <property type="molecule type" value="Genomic_DNA"/>
</dbReference>
<protein>
    <submittedName>
        <fullName evidence="1">Uncharacterized protein</fullName>
    </submittedName>
</protein>